<protein>
    <submittedName>
        <fullName evidence="2">Uncharacterized protein</fullName>
    </submittedName>
</protein>
<reference evidence="2 3" key="1">
    <citation type="submission" date="2016-10" db="EMBL/GenBank/DDBJ databases">
        <authorList>
            <person name="de Groot N.N."/>
        </authorList>
    </citation>
    <scope>NUCLEOTIDE SEQUENCE [LARGE SCALE GENOMIC DNA]</scope>
    <source>
        <strain evidence="2 3">AR67</strain>
    </source>
</reference>
<dbReference type="RefSeq" id="WP_074963255.1">
    <property type="nucleotide sequence ID" value="NZ_FOKQ01000052.1"/>
</dbReference>
<feature type="transmembrane region" description="Helical" evidence="1">
    <location>
        <begin position="21"/>
        <end position="48"/>
    </location>
</feature>
<feature type="transmembrane region" description="Helical" evidence="1">
    <location>
        <begin position="114"/>
        <end position="131"/>
    </location>
</feature>
<gene>
    <name evidence="2" type="ORF">SAMN02910406_03502</name>
</gene>
<keyword evidence="1" id="KW-0812">Transmembrane</keyword>
<feature type="transmembrane region" description="Helical" evidence="1">
    <location>
        <begin position="68"/>
        <end position="86"/>
    </location>
</feature>
<accession>A0A1I1R0R1</accession>
<organism evidence="2 3">
    <name type="scientific">Ruminococcus albus</name>
    <dbReference type="NCBI Taxonomy" id="1264"/>
    <lineage>
        <taxon>Bacteria</taxon>
        <taxon>Bacillati</taxon>
        <taxon>Bacillota</taxon>
        <taxon>Clostridia</taxon>
        <taxon>Eubacteriales</taxon>
        <taxon>Oscillospiraceae</taxon>
        <taxon>Ruminococcus</taxon>
    </lineage>
</organism>
<proteinExistence type="predicted"/>
<feature type="transmembrane region" description="Helical" evidence="1">
    <location>
        <begin position="137"/>
        <end position="163"/>
    </location>
</feature>
<dbReference type="AlphaFoldDB" id="A0A1I1R0R1"/>
<dbReference type="EMBL" id="FOKQ01000052">
    <property type="protein sequence ID" value="SFD25123.1"/>
    <property type="molecule type" value="Genomic_DNA"/>
</dbReference>
<feature type="transmembrane region" description="Helical" evidence="1">
    <location>
        <begin position="170"/>
        <end position="189"/>
    </location>
</feature>
<name>A0A1I1R0R1_RUMAL</name>
<keyword evidence="1" id="KW-0472">Membrane</keyword>
<evidence type="ECO:0000313" key="3">
    <source>
        <dbReference type="Proteomes" id="UP000182192"/>
    </source>
</evidence>
<evidence type="ECO:0000256" key="1">
    <source>
        <dbReference type="SAM" id="Phobius"/>
    </source>
</evidence>
<feature type="transmembrane region" description="Helical" evidence="1">
    <location>
        <begin position="195"/>
        <end position="219"/>
    </location>
</feature>
<dbReference type="OrthoDB" id="9827378at2"/>
<dbReference type="Proteomes" id="UP000182192">
    <property type="component" value="Unassembled WGS sequence"/>
</dbReference>
<keyword evidence="1" id="KW-1133">Transmembrane helix</keyword>
<sequence>MTSNTLTLSQAHKIYTGDSMGLYALKLSIGGILMYSATILTFFIIMLLSKGNVSAALNEMSGSTLTNTFLTIDAGIILMITGLIQYDRHLPGGKYFRTVNGGFDTYRKMKNASLIARVISLISIMLFGALFDRLGILKLAFGTSGVIYIGAFLLLNIGLVNLIDLIKNPAVKGLSTSIVLVAGLAGVISPDITDGNIYFALAVAVTAVPFIIISQKIMLNNYKKNKWYK</sequence>
<evidence type="ECO:0000313" key="2">
    <source>
        <dbReference type="EMBL" id="SFD25123.1"/>
    </source>
</evidence>